<keyword evidence="2" id="KW-1185">Reference proteome</keyword>
<comment type="caution">
    <text evidence="1">The sequence shown here is derived from an EMBL/GenBank/DDBJ whole genome shotgun (WGS) entry which is preliminary data.</text>
</comment>
<sequence length="216" mass="22740">MYTPLTAALALASTVSATAISSTKWYSLRQVARFDNDISVPLTGAAPINEYLDIFWNGMSLVNTVSVAGANPGVAPNSPPNYAAYSVGDAATVLQGQPAMTVNYQDSTVDHFVLRSFYFGCAAGLQNGAVSFPLTCTVTATGKDRKGKQVARQSFKFKSNGGLRQNQIKATLSSSFVNLGSVEFKTTTGNAAADALVATVIDTVDYIVYGARPISN</sequence>
<gene>
    <name evidence="1" type="ORF">LTS18_010144</name>
</gene>
<evidence type="ECO:0000313" key="1">
    <source>
        <dbReference type="EMBL" id="KAK3081110.1"/>
    </source>
</evidence>
<dbReference type="Proteomes" id="UP001186974">
    <property type="component" value="Unassembled WGS sequence"/>
</dbReference>
<reference evidence="1" key="1">
    <citation type="submission" date="2024-09" db="EMBL/GenBank/DDBJ databases">
        <title>Black Yeasts Isolated from many extreme environments.</title>
        <authorList>
            <person name="Coleine C."/>
            <person name="Stajich J.E."/>
            <person name="Selbmann L."/>
        </authorList>
    </citation>
    <scope>NUCLEOTIDE SEQUENCE</scope>
    <source>
        <strain evidence="1">CCFEE 5737</strain>
    </source>
</reference>
<accession>A0ACC3DWN4</accession>
<organism evidence="1 2">
    <name type="scientific">Coniosporium uncinatum</name>
    <dbReference type="NCBI Taxonomy" id="93489"/>
    <lineage>
        <taxon>Eukaryota</taxon>
        <taxon>Fungi</taxon>
        <taxon>Dikarya</taxon>
        <taxon>Ascomycota</taxon>
        <taxon>Pezizomycotina</taxon>
        <taxon>Dothideomycetes</taxon>
        <taxon>Dothideomycetes incertae sedis</taxon>
        <taxon>Coniosporium</taxon>
    </lineage>
</organism>
<protein>
    <submittedName>
        <fullName evidence="1">Uncharacterized protein</fullName>
    </submittedName>
</protein>
<name>A0ACC3DWN4_9PEZI</name>
<proteinExistence type="predicted"/>
<evidence type="ECO:0000313" key="2">
    <source>
        <dbReference type="Proteomes" id="UP001186974"/>
    </source>
</evidence>
<dbReference type="EMBL" id="JAWDJW010000281">
    <property type="protein sequence ID" value="KAK3081110.1"/>
    <property type="molecule type" value="Genomic_DNA"/>
</dbReference>